<accession>A0A0H5RU17</accession>
<reference evidence="1" key="1">
    <citation type="submission" date="2015-04" db="EMBL/GenBank/DDBJ databases">
        <title>The genome sequence of the plant pathogenic Rhizarian Plasmodiophora brassicae reveals insights in its biotrophic life cycle and the origin of chitin synthesis.</title>
        <authorList>
            <person name="Schwelm A."/>
            <person name="Fogelqvist J."/>
            <person name="Knaust A."/>
            <person name="Julke S."/>
            <person name="Lilja T."/>
            <person name="Dhandapani V."/>
            <person name="Bonilla-Rosso G."/>
            <person name="Karlsson M."/>
            <person name="Shevchenko A."/>
            <person name="Choi S.R."/>
            <person name="Kim H.G."/>
            <person name="Park J.Y."/>
            <person name="Lim Y.P."/>
            <person name="Ludwig-Muller J."/>
            <person name="Dixelius C."/>
        </authorList>
    </citation>
    <scope>NUCLEOTIDE SEQUENCE</scope>
    <source>
        <tissue evidence="1">Potato root galls</tissue>
    </source>
</reference>
<dbReference type="EMBL" id="HACM01011787">
    <property type="protein sequence ID" value="CRZ12229.1"/>
    <property type="molecule type" value="Transcribed_RNA"/>
</dbReference>
<organism evidence="1">
    <name type="scientific">Spongospora subterranea</name>
    <dbReference type="NCBI Taxonomy" id="70186"/>
    <lineage>
        <taxon>Eukaryota</taxon>
        <taxon>Sar</taxon>
        <taxon>Rhizaria</taxon>
        <taxon>Endomyxa</taxon>
        <taxon>Phytomyxea</taxon>
        <taxon>Plasmodiophorida</taxon>
        <taxon>Plasmodiophoridae</taxon>
        <taxon>Spongospora</taxon>
    </lineage>
</organism>
<name>A0A0H5RU17_9EUKA</name>
<sequence length="119" mass="13995">MFLTFSTAIIGHRDNSDFQIVPVQYNFVVDFLFIDLFGLIHHRQGFPPRVGPHYSHLRQHCHDLLRPNDYFHYVPAHQRPQQCSWCRVLAEHAIPLLKMSHKNTYSAVSLLPSSFYFNT</sequence>
<protein>
    <submittedName>
        <fullName evidence="1">Uncharacterized protein</fullName>
    </submittedName>
</protein>
<proteinExistence type="predicted"/>
<evidence type="ECO:0000313" key="1">
    <source>
        <dbReference type="EMBL" id="CRZ12229.1"/>
    </source>
</evidence>
<dbReference type="AlphaFoldDB" id="A0A0H5RU17"/>